<evidence type="ECO:0000313" key="2">
    <source>
        <dbReference type="EMBL" id="MBU2691947.1"/>
    </source>
</evidence>
<organism evidence="2 3">
    <name type="scientific">Eiseniibacteriota bacterium</name>
    <dbReference type="NCBI Taxonomy" id="2212470"/>
    <lineage>
        <taxon>Bacteria</taxon>
        <taxon>Candidatus Eiseniibacteriota</taxon>
    </lineage>
</organism>
<sequence length="886" mass="100123">MRNWRSIHRTLLAVLFLVQFTSSASDTMAAKSPPSTDVLLHNYQQVAALELDFLLPWVFADDERRDEFSSMPPGDTLRIEPVARGIALGDSASTHPLIWVWMDGHDLVAAFDENGDATREDARPDSIEDCYVVDLDADGTVDRVVDWDDVDRDGRVDRQVLYKFAGKNARGSAPMTCAVVDQRDLSPRFWHLERWDYSQPTCQFLSDFNGNHFFTWGRYQIKQGRWESYSENPYGFYDLDRDGISEESLQISGSGERISTIRWSFDTDGDAGSRSDYDYDLSVTAVQTRRVPGEFIDTLMIRGGPLTLTSWSKARDWIVGERWESAVLVVDEVDRNTNPADPEARERWEGIIPEPPPKFPRLGDPNCGRLNKRYEYYWHAKQNLRLYLSSVDGRLHLFGATIGELIVDRDLDGEADAVLRTEDRDQDGYFDHWLWDNDNDGTFDSTAVYLDHPTMTVPMDIRAIRAAEREIARSYKGASQADRFAEDVARWSDAAAFVPRSPSLSDWSNGQKEESYRRSFIREFPKIATPMSMEEYVSVGRFDSLYMSPGICPDSLALTNEDGSLAWRFSRAMMSLNEMYQATGESKYLQANLKCARWVLAARDDARGVSLSNGCVAPVWGSSRYIANSRSAHIVHTGYIAIPILDLLRLARDISPPLIDSTETGAIASSIGESLDYHRKWWRFAADDREGYYLEDDLRDPNPQPANALSVIGAALWLSWDVSGNEEHRDKALALARFIRNRLEVRLDGGYSWPHILRKKTPKELSYISGMPADDTSHGGITLALPLLMARTGIVFDTSDIRRFGWTAIRGFARSDDGILYANVPGSPEGNPGFIGTAAIWLGLCPETPELYGRIARFYLERIPIPDPLDLALLIRYADCNAQVEE</sequence>
<accession>A0A948RZC7</accession>
<feature type="signal peptide" evidence="1">
    <location>
        <begin position="1"/>
        <end position="24"/>
    </location>
</feature>
<protein>
    <submittedName>
        <fullName evidence="2">Uncharacterized protein</fullName>
    </submittedName>
</protein>
<gene>
    <name evidence="2" type="ORF">KJ970_13590</name>
</gene>
<keyword evidence="1" id="KW-0732">Signal</keyword>
<dbReference type="EMBL" id="JAHJDP010000077">
    <property type="protein sequence ID" value="MBU2691947.1"/>
    <property type="molecule type" value="Genomic_DNA"/>
</dbReference>
<evidence type="ECO:0000313" key="3">
    <source>
        <dbReference type="Proteomes" id="UP000777784"/>
    </source>
</evidence>
<dbReference type="Proteomes" id="UP000777784">
    <property type="component" value="Unassembled WGS sequence"/>
</dbReference>
<reference evidence="2" key="1">
    <citation type="submission" date="2021-05" db="EMBL/GenBank/DDBJ databases">
        <title>Energy efficiency and biological interactions define the core microbiome of deep oligotrophic groundwater.</title>
        <authorList>
            <person name="Mehrshad M."/>
            <person name="Lopez-Fernandez M."/>
            <person name="Bell E."/>
            <person name="Bernier-Latmani R."/>
            <person name="Bertilsson S."/>
            <person name="Dopson M."/>
        </authorList>
    </citation>
    <scope>NUCLEOTIDE SEQUENCE</scope>
    <source>
        <strain evidence="2">Modern_marine.mb.64</strain>
    </source>
</reference>
<proteinExistence type="predicted"/>
<dbReference type="AlphaFoldDB" id="A0A948RZC7"/>
<name>A0A948RZC7_UNCEI</name>
<comment type="caution">
    <text evidence="2">The sequence shown here is derived from an EMBL/GenBank/DDBJ whole genome shotgun (WGS) entry which is preliminary data.</text>
</comment>
<evidence type="ECO:0000256" key="1">
    <source>
        <dbReference type="SAM" id="SignalP"/>
    </source>
</evidence>
<feature type="chain" id="PRO_5037819991" evidence="1">
    <location>
        <begin position="25"/>
        <end position="886"/>
    </location>
</feature>